<dbReference type="PROSITE" id="PS00061">
    <property type="entry name" value="ADH_SHORT"/>
    <property type="match status" value="1"/>
</dbReference>
<evidence type="ECO:0000313" key="5">
    <source>
        <dbReference type="EMBL" id="RMV72579.1"/>
    </source>
</evidence>
<dbReference type="InterPro" id="IPR002347">
    <property type="entry name" value="SDR_fam"/>
</dbReference>
<protein>
    <submittedName>
        <fullName evidence="5">Oxidoreductase, short chain dehydrogenase/reductase family</fullName>
    </submittedName>
</protein>
<keyword evidence="2" id="KW-0560">Oxidoreductase</keyword>
<evidence type="ECO:0000256" key="1">
    <source>
        <dbReference type="ARBA" id="ARBA00006484"/>
    </source>
</evidence>
<name>A0A3M6EW41_9PSED</name>
<dbReference type="PRINTS" id="PR00081">
    <property type="entry name" value="GDHRDH"/>
</dbReference>
<reference evidence="5 6" key="1">
    <citation type="submission" date="2018-08" db="EMBL/GenBank/DDBJ databases">
        <title>Recombination of ecologically and evolutionarily significant loci maintains genetic cohesion in the Pseudomonas syringae species complex.</title>
        <authorList>
            <person name="Dillon M."/>
            <person name="Thakur S."/>
            <person name="Almeida R.N.D."/>
            <person name="Weir B.S."/>
            <person name="Guttman D.S."/>
        </authorList>
    </citation>
    <scope>NUCLEOTIDE SEQUENCE [LARGE SCALE GENOMIC DNA]</scope>
    <source>
        <strain evidence="5 6">ICMP 7496</strain>
    </source>
</reference>
<gene>
    <name evidence="5" type="ORF">ALP05_05371</name>
</gene>
<organism evidence="5 6">
    <name type="scientific">Pseudomonas caricapapayae</name>
    <dbReference type="NCBI Taxonomy" id="46678"/>
    <lineage>
        <taxon>Bacteria</taxon>
        <taxon>Pseudomonadati</taxon>
        <taxon>Pseudomonadota</taxon>
        <taxon>Gammaproteobacteria</taxon>
        <taxon>Pseudomonadales</taxon>
        <taxon>Pseudomonadaceae</taxon>
        <taxon>Pseudomonas</taxon>
    </lineage>
</organism>
<dbReference type="AlphaFoldDB" id="A0A3M6EW41"/>
<dbReference type="EMBL" id="RBUY01000153">
    <property type="protein sequence ID" value="RMV72579.1"/>
    <property type="molecule type" value="Genomic_DNA"/>
</dbReference>
<dbReference type="PANTHER" id="PTHR45024">
    <property type="entry name" value="DEHYDROGENASES, SHORT CHAIN"/>
    <property type="match status" value="1"/>
</dbReference>
<comment type="caution">
    <text evidence="5">The sequence shown here is derived from an EMBL/GenBank/DDBJ whole genome shotgun (WGS) entry which is preliminary data.</text>
</comment>
<dbReference type="PRINTS" id="PR00080">
    <property type="entry name" value="SDRFAMILY"/>
</dbReference>
<dbReference type="GO" id="GO:0016491">
    <property type="term" value="F:oxidoreductase activity"/>
    <property type="evidence" value="ECO:0007669"/>
    <property type="project" value="UniProtKB-KW"/>
</dbReference>
<dbReference type="Pfam" id="PF00106">
    <property type="entry name" value="adh_short"/>
    <property type="match status" value="1"/>
</dbReference>
<evidence type="ECO:0000256" key="3">
    <source>
        <dbReference type="RuleBase" id="RU000363"/>
    </source>
</evidence>
<accession>A0A3M6EW41</accession>
<feature type="domain" description="Ketoreductase" evidence="4">
    <location>
        <begin position="58"/>
        <end position="232"/>
    </location>
</feature>
<dbReference type="SUPFAM" id="SSF51735">
    <property type="entry name" value="NAD(P)-binding Rossmann-fold domains"/>
    <property type="match status" value="1"/>
</dbReference>
<dbReference type="Proteomes" id="UP000269872">
    <property type="component" value="Unassembled WGS sequence"/>
</dbReference>
<evidence type="ECO:0000313" key="6">
    <source>
        <dbReference type="Proteomes" id="UP000269872"/>
    </source>
</evidence>
<dbReference type="InterPro" id="IPR051687">
    <property type="entry name" value="Peroxisomal_Beta-Oxidation"/>
</dbReference>
<dbReference type="Gene3D" id="3.40.50.720">
    <property type="entry name" value="NAD(P)-binding Rossmann-like Domain"/>
    <property type="match status" value="1"/>
</dbReference>
<dbReference type="InterPro" id="IPR020904">
    <property type="entry name" value="Sc_DH/Rdtase_CS"/>
</dbReference>
<dbReference type="InterPro" id="IPR036291">
    <property type="entry name" value="NAD(P)-bd_dom_sf"/>
</dbReference>
<dbReference type="InterPro" id="IPR057326">
    <property type="entry name" value="KR_dom"/>
</dbReference>
<dbReference type="CDD" id="cd05353">
    <property type="entry name" value="hydroxyacyl-CoA-like_DH_SDR_c-like"/>
    <property type="match status" value="1"/>
</dbReference>
<dbReference type="PANTHER" id="PTHR45024:SF2">
    <property type="entry name" value="SCP2 DOMAIN-CONTAINING PROTEIN"/>
    <property type="match status" value="1"/>
</dbReference>
<evidence type="ECO:0000259" key="4">
    <source>
        <dbReference type="SMART" id="SM00822"/>
    </source>
</evidence>
<proteinExistence type="inferred from homology"/>
<comment type="similarity">
    <text evidence="1 3">Belongs to the short-chain dehydrogenases/reductases (SDR) family.</text>
</comment>
<dbReference type="Gene3D" id="1.10.287.4290">
    <property type="match status" value="1"/>
</dbReference>
<dbReference type="SMART" id="SM00822">
    <property type="entry name" value="PKS_KR"/>
    <property type="match status" value="1"/>
</dbReference>
<evidence type="ECO:0000256" key="2">
    <source>
        <dbReference type="ARBA" id="ARBA00023002"/>
    </source>
</evidence>
<sequence length="351" mass="37756">MAGSVHQAPGLKSSCCFIRHDSAQRVLIVTGRCLDDTHRTCPLSLEPAMSESVRFEDKVVIVTGSGGGLGRSHALLFARHGARVVVNDLGGSAYGEGASASAADRVVAEIREAGGTAIANHDSVIDGERIVQHALDAFGRIDVLVNNAGILRDKTFAKMEDADWDLVYRVHVEGAYKVTHAAWPHLREQNYGRVIFTSSTSGIYGNFGQSNYATAKLGLYGLTRTLALEGRKNRILVNAIAPTGGTRMTEGLIPANVFELLKPELVSPLVVYLGSEQCLGSGDLFEVGGGWIGKVRWQRSQGACFDPQTGFSPEDVAAQWQTIGDFDNAAHPADNIEALKEMMANLQKYVN</sequence>